<dbReference type="Proteomes" id="UP001182042">
    <property type="component" value="Unassembled WGS sequence"/>
</dbReference>
<feature type="coiled-coil region" evidence="1">
    <location>
        <begin position="189"/>
        <end position="265"/>
    </location>
</feature>
<organism evidence="2 3">
    <name type="scientific">Bacillus pumilus</name>
    <name type="common">Bacillus mesentericus</name>
    <dbReference type="NCBI Taxonomy" id="1408"/>
    <lineage>
        <taxon>Bacteria</taxon>
        <taxon>Bacillati</taxon>
        <taxon>Bacillota</taxon>
        <taxon>Bacilli</taxon>
        <taxon>Bacillales</taxon>
        <taxon>Bacillaceae</taxon>
        <taxon>Bacillus</taxon>
    </lineage>
</organism>
<dbReference type="RefSeq" id="WP_309415839.1">
    <property type="nucleotide sequence ID" value="NZ_CP187659.1"/>
</dbReference>
<keyword evidence="1" id="KW-0175">Coiled coil</keyword>
<dbReference type="AlphaFoldDB" id="A0AAE4BA13"/>
<reference evidence="2" key="1">
    <citation type="submission" date="2019-07" db="EMBL/GenBank/DDBJ databases">
        <title>Phylogenomic Reclassification of ATCC Bacillus Strains and Various Taxa within the Genus Bacillus.</title>
        <authorList>
            <person name="Riojas M.A."/>
            <person name="Frank A.M."/>
            <person name="Fenn S.L."/>
            <person name="King S."/>
            <person name="Brower S."/>
            <person name="Hazbon M.H."/>
        </authorList>
    </citation>
    <scope>NUCLEOTIDE SEQUENCE</scope>
    <source>
        <strain evidence="2">ATCC 27142</strain>
    </source>
</reference>
<evidence type="ECO:0000313" key="2">
    <source>
        <dbReference type="EMBL" id="MDR4250734.1"/>
    </source>
</evidence>
<evidence type="ECO:0000256" key="1">
    <source>
        <dbReference type="SAM" id="Coils"/>
    </source>
</evidence>
<protein>
    <submittedName>
        <fullName evidence="2">Uncharacterized protein</fullName>
    </submittedName>
</protein>
<proteinExistence type="predicted"/>
<dbReference type="EMBL" id="VKQA01000002">
    <property type="protein sequence ID" value="MDR4250734.1"/>
    <property type="molecule type" value="Genomic_DNA"/>
</dbReference>
<evidence type="ECO:0000313" key="3">
    <source>
        <dbReference type="Proteomes" id="UP001182042"/>
    </source>
</evidence>
<gene>
    <name evidence="2" type="ORF">FO508_10305</name>
</gene>
<accession>A0AAE4BA13</accession>
<sequence length="296" mass="32761">MMTEEKRTKHVLKDEKLGIDREYVAVDRNAKVGETIVVTKAEYVEGEIYEIGHYGKVYNAHGDGVVSVDFNGFDNSFVDDDGEWIVGDGVSAYHVLEPTDIFHIDGERYRLEERKAEVGEKVIYVNNENGESDGVVAVVSDVGLSSVDVIEYEDYDGETMCGFSHDAYRVLTTVKDAAEPKESDVITVLANIGAEVAELKRKNEQFEQALGWNEMGPGHIPNLRNGLSELKSVVSVLEEKYETELERMQAEIDALHEDKVRLGEQLAKVTADIGGKTELSGTFIADVIIGLKRAGL</sequence>
<name>A0AAE4BA13_BACPU</name>
<comment type="caution">
    <text evidence="2">The sequence shown here is derived from an EMBL/GenBank/DDBJ whole genome shotgun (WGS) entry which is preliminary data.</text>
</comment>